<evidence type="ECO:0000313" key="4">
    <source>
        <dbReference type="Proteomes" id="UP000005205"/>
    </source>
</evidence>
<dbReference type="EnsemblMetazoa" id="XM_012205531.1">
    <property type="protein sequence ID" value="XP_012060921.1"/>
    <property type="gene ID" value="LOC105624168"/>
</dbReference>
<feature type="region of interest" description="Disordered" evidence="1">
    <location>
        <begin position="417"/>
        <end position="460"/>
    </location>
</feature>
<reference evidence="4" key="1">
    <citation type="journal article" date="2011" name="PLoS Genet.">
        <title>The genome sequence of the leaf-cutter ant Atta cephalotes reveals insights into its obligate symbiotic lifestyle.</title>
        <authorList>
            <person name="Suen G."/>
            <person name="Teiling C."/>
            <person name="Li L."/>
            <person name="Holt C."/>
            <person name="Abouheif E."/>
            <person name="Bornberg-Bauer E."/>
            <person name="Bouffard P."/>
            <person name="Caldera E.J."/>
            <person name="Cash E."/>
            <person name="Cavanaugh A."/>
            <person name="Denas O."/>
            <person name="Elhaik E."/>
            <person name="Fave M.J."/>
            <person name="Gadau J."/>
            <person name="Gibson J.D."/>
            <person name="Graur D."/>
            <person name="Grubbs K.J."/>
            <person name="Hagen D.E."/>
            <person name="Harkins T.T."/>
            <person name="Helmkampf M."/>
            <person name="Hu H."/>
            <person name="Johnson B.R."/>
            <person name="Kim J."/>
            <person name="Marsh S.E."/>
            <person name="Moeller J.A."/>
            <person name="Munoz-Torres M.C."/>
            <person name="Murphy M.C."/>
            <person name="Naughton M.C."/>
            <person name="Nigam S."/>
            <person name="Overson R."/>
            <person name="Rajakumar R."/>
            <person name="Reese J.T."/>
            <person name="Scott J.J."/>
            <person name="Smith C.R."/>
            <person name="Tao S."/>
            <person name="Tsutsui N.D."/>
            <person name="Viljakainen L."/>
            <person name="Wissler L."/>
            <person name="Yandell M.D."/>
            <person name="Zimmer F."/>
            <person name="Taylor J."/>
            <person name="Slater S.C."/>
            <person name="Clifton S.W."/>
            <person name="Warren W.C."/>
            <person name="Elsik C.G."/>
            <person name="Smith C.D."/>
            <person name="Weinstock G.M."/>
            <person name="Gerardo N.M."/>
            <person name="Currie C.R."/>
        </authorList>
    </citation>
    <scope>NUCLEOTIDE SEQUENCE [LARGE SCALE GENOMIC DNA]</scope>
</reference>
<dbReference type="EMBL" id="ADTU01002814">
    <property type="status" value="NOT_ANNOTATED_CDS"/>
    <property type="molecule type" value="Genomic_DNA"/>
</dbReference>
<dbReference type="SMART" id="SM00685">
    <property type="entry name" value="DM14"/>
    <property type="match status" value="4"/>
</dbReference>
<dbReference type="PANTHER" id="PTHR13076">
    <property type="entry name" value="COILED-COIL AND C2 DOMAIN-CONTAINING PROTEIN 1-LIKE"/>
    <property type="match status" value="1"/>
</dbReference>
<feature type="region of interest" description="Disordered" evidence="1">
    <location>
        <begin position="120"/>
        <end position="145"/>
    </location>
</feature>
<dbReference type="InterPro" id="IPR039725">
    <property type="entry name" value="CC2D1A/B"/>
</dbReference>
<dbReference type="Proteomes" id="UP000005205">
    <property type="component" value="Unassembled WGS sequence"/>
</dbReference>
<feature type="domain" description="DM14" evidence="2">
    <location>
        <begin position="149"/>
        <end position="207"/>
    </location>
</feature>
<evidence type="ECO:0000259" key="2">
    <source>
        <dbReference type="SMART" id="SM00685"/>
    </source>
</evidence>
<keyword evidence="4" id="KW-1185">Reference proteome</keyword>
<dbReference type="InterPro" id="IPR035892">
    <property type="entry name" value="C2_domain_sf"/>
</dbReference>
<name>A0A158NTR3_ATTCE</name>
<accession>A0A158NTR3</accession>
<dbReference type="SUPFAM" id="SSF49562">
    <property type="entry name" value="C2 domain (Calcium/lipid-binding domain, CaLB)"/>
    <property type="match status" value="1"/>
</dbReference>
<proteinExistence type="predicted"/>
<dbReference type="PANTHER" id="PTHR13076:SF9">
    <property type="entry name" value="COILED-COIL AND C2 DOMAIN-CONTAINING PROTEIN 1-LIKE"/>
    <property type="match status" value="1"/>
</dbReference>
<feature type="domain" description="DM14" evidence="2">
    <location>
        <begin position="467"/>
        <end position="525"/>
    </location>
</feature>
<dbReference type="OrthoDB" id="19996at2759"/>
<dbReference type="FunCoup" id="A0A158NTR3">
    <property type="interactions" value="1139"/>
</dbReference>
<protein>
    <recommendedName>
        <fullName evidence="2">DM14 domain-containing protein</fullName>
    </recommendedName>
</protein>
<dbReference type="eggNOG" id="KOG3837">
    <property type="taxonomic scope" value="Eukaryota"/>
</dbReference>
<dbReference type="EMBL" id="ADTU01002816">
    <property type="status" value="NOT_ANNOTATED_CDS"/>
    <property type="molecule type" value="Genomic_DNA"/>
</dbReference>
<dbReference type="EMBL" id="ADTU01002815">
    <property type="status" value="NOT_ANNOTATED_CDS"/>
    <property type="molecule type" value="Genomic_DNA"/>
</dbReference>
<feature type="domain" description="DM14" evidence="2">
    <location>
        <begin position="258"/>
        <end position="316"/>
    </location>
</feature>
<dbReference type="EMBL" id="ADTU01002813">
    <property type="status" value="NOT_ANNOTATED_CDS"/>
    <property type="molecule type" value="Genomic_DNA"/>
</dbReference>
<dbReference type="InterPro" id="IPR006608">
    <property type="entry name" value="CC2D1A/B_DM14"/>
</dbReference>
<dbReference type="InParanoid" id="A0A158NTR3"/>
<dbReference type="GO" id="GO:0001227">
    <property type="term" value="F:DNA-binding transcription repressor activity, RNA polymerase II-specific"/>
    <property type="evidence" value="ECO:0007669"/>
    <property type="project" value="InterPro"/>
</dbReference>
<gene>
    <name evidence="3" type="primary">105624168</name>
</gene>
<feature type="compositionally biased region" description="Basic and acidic residues" evidence="1">
    <location>
        <begin position="120"/>
        <end position="141"/>
    </location>
</feature>
<evidence type="ECO:0000313" key="3">
    <source>
        <dbReference type="EnsemblMetazoa" id="XP_012060921.1"/>
    </source>
</evidence>
<dbReference type="Gene3D" id="2.60.40.150">
    <property type="entry name" value="C2 domain"/>
    <property type="match status" value="1"/>
</dbReference>
<dbReference type="STRING" id="12957.A0A158NTR3"/>
<evidence type="ECO:0000256" key="1">
    <source>
        <dbReference type="SAM" id="MobiDB-lite"/>
    </source>
</evidence>
<dbReference type="AlphaFoldDB" id="A0A158NTR3"/>
<reference evidence="3" key="2">
    <citation type="submission" date="2016-04" db="UniProtKB">
        <authorList>
            <consortium name="EnsemblMetazoa"/>
        </authorList>
    </citation>
    <scope>IDENTIFICATION</scope>
</reference>
<sequence length="801" mass="90416">MFGKKKEPRQPRPVGSLEQYGIFEVPDINIDNINNNMEDDDDDESLEVELAALAAGNDTSYKSRRNATRKSAADVNLDEMVTDCLKDTNSDEELIEGDDDPALLRELQMLTGNEIVAEKADIPESVKEETESDEHETKEEDNSISNKLIELLQERLKIYEIAEQKAKRNDETSRARRYNRGIKTLKEMLVSIQSGESVNEADIPAALPSSATTESTVQNIEEKTPLPVKVSETIVTSDTSNNDNPPAVEDVTVDQEALDKLKKQQQKYKTAAVAWKRAGNKEQALQYVKTVKQFDIVIAAVAEGEKLDLSDMPPTPILPSPTSIITTPATKEENELQQQAGPAKCNPENIEGVLKERLEVYRRTKVAAENEGNTSKARRYGRICKQFEDAIKLYTHGKTVPLEELPVPPGFPPLILTPQNNDITVQPTSESESSENSIAKKSVQPPIPPPRGQKSNQRITSRAEKQMLQLQLRQRELKQAALNAKKDGDMDLARDYLRQAKGIQPLIEASKAGLPVDMTSIPLSPLEKVELSTAQKDENFILISKDFSEDLNGTDDTIYENLDTQLMKQIKWCLSTRDHSKALGDVPGYNRWERLALSYTRDLDMLRVRKRDSLPPPQHHYETKTYQIVQSCTDLNDNDIEISIIRGINYSREADTYVMYEFPFPLDNHPIDRTLTIKDSANPEYQATFLLNGIINRTSRQCQRAFKRHALKCEIWTKGCSLNPILCCTHPRGFFRSDSLLGTVMVKLQPLESQCTLHDSFPLMDGRKATGGKLELKIRLRNPILFKQIENITDKWLTIDQ</sequence>
<dbReference type="KEGG" id="acep:105624168"/>
<dbReference type="Pfam" id="PF21528">
    <property type="entry name" value="CC2D1A-B_DM14"/>
    <property type="match status" value="3"/>
</dbReference>
<feature type="compositionally biased region" description="Polar residues" evidence="1">
    <location>
        <begin position="417"/>
        <end position="439"/>
    </location>
</feature>
<organism evidence="3 4">
    <name type="scientific">Atta cephalotes</name>
    <name type="common">Leafcutter ant</name>
    <dbReference type="NCBI Taxonomy" id="12957"/>
    <lineage>
        <taxon>Eukaryota</taxon>
        <taxon>Metazoa</taxon>
        <taxon>Ecdysozoa</taxon>
        <taxon>Arthropoda</taxon>
        <taxon>Hexapoda</taxon>
        <taxon>Insecta</taxon>
        <taxon>Pterygota</taxon>
        <taxon>Neoptera</taxon>
        <taxon>Endopterygota</taxon>
        <taxon>Hymenoptera</taxon>
        <taxon>Apocrita</taxon>
        <taxon>Aculeata</taxon>
        <taxon>Formicoidea</taxon>
        <taxon>Formicidae</taxon>
        <taxon>Myrmicinae</taxon>
        <taxon>Atta</taxon>
    </lineage>
</organism>
<feature type="domain" description="DM14" evidence="2">
    <location>
        <begin position="353"/>
        <end position="409"/>
    </location>
</feature>